<dbReference type="InterPro" id="IPR023389">
    <property type="entry name" value="DOPA-like_sf"/>
</dbReference>
<dbReference type="SUPFAM" id="SSF143410">
    <property type="entry name" value="DOPA-like"/>
    <property type="match status" value="1"/>
</dbReference>
<gene>
    <name evidence="1" type="ORF">LY04_01412</name>
</gene>
<name>A0ABY2F017_9GAMM</name>
<dbReference type="Proteomes" id="UP000295058">
    <property type="component" value="Unassembled WGS sequence"/>
</dbReference>
<keyword evidence="2" id="KW-1185">Reference proteome</keyword>
<organism evidence="1 2">
    <name type="scientific">Oceanimonas baumannii</name>
    <dbReference type="NCBI Taxonomy" id="129578"/>
    <lineage>
        <taxon>Bacteria</taxon>
        <taxon>Pseudomonadati</taxon>
        <taxon>Pseudomonadota</taxon>
        <taxon>Gammaproteobacteria</taxon>
        <taxon>Aeromonadales</taxon>
        <taxon>Aeromonadaceae</taxon>
        <taxon>Oceanimonas</taxon>
    </lineage>
</organism>
<accession>A0ABY2F017</accession>
<dbReference type="EMBL" id="SODO01000004">
    <property type="protein sequence ID" value="TDW59771.1"/>
    <property type="molecule type" value="Genomic_DNA"/>
</dbReference>
<evidence type="ECO:0000313" key="1">
    <source>
        <dbReference type="EMBL" id="TDW59771.1"/>
    </source>
</evidence>
<dbReference type="PANTHER" id="PTHR36423:SF2">
    <property type="entry name" value="AFR070WP"/>
    <property type="match status" value="1"/>
</dbReference>
<protein>
    <submittedName>
        <fullName evidence="1">DOPA 4,5-dioxygenase</fullName>
    </submittedName>
</protein>
<proteinExistence type="predicted"/>
<comment type="caution">
    <text evidence="1">The sequence shown here is derived from an EMBL/GenBank/DDBJ whole genome shotgun (WGS) entry which is preliminary data.</text>
</comment>
<dbReference type="PANTHER" id="PTHR36423">
    <property type="entry name" value="AFR070WP"/>
    <property type="match status" value="1"/>
</dbReference>
<dbReference type="Gene3D" id="3.30.70.1240">
    <property type="entry name" value="DOPA-like domains"/>
    <property type="match status" value="1"/>
</dbReference>
<dbReference type="InterPro" id="IPR014980">
    <property type="entry name" value="DOPA_dioxygen"/>
</dbReference>
<evidence type="ECO:0000313" key="2">
    <source>
        <dbReference type="Proteomes" id="UP000295058"/>
    </source>
</evidence>
<dbReference type="Pfam" id="PF08883">
    <property type="entry name" value="DOPA_dioxygen"/>
    <property type="match status" value="1"/>
</dbReference>
<sequence>MNDMTTARKPVNLHDAYHAHVYFDADTLMFATSLCQRIAALFSLEVGRIHQKPVGPHPQWSCQIKFTDADFDRFIHWLEQNRGDLSVLVHADTGDDLADHTTHAYWLGEAEELDLRMFS</sequence>
<dbReference type="PIRSF" id="PIRSF028139">
    <property type="entry name" value="DOPA-diox_rel_Mll2280"/>
    <property type="match status" value="1"/>
</dbReference>
<reference evidence="1 2" key="1">
    <citation type="submission" date="2019-03" db="EMBL/GenBank/DDBJ databases">
        <title>Genomic Encyclopedia of Archaeal and Bacterial Type Strains, Phase II (KMG-II): from individual species to whole genera.</title>
        <authorList>
            <person name="Goeker M."/>
        </authorList>
    </citation>
    <scope>NUCLEOTIDE SEQUENCE [LARGE SCALE GENOMIC DNA]</scope>
    <source>
        <strain evidence="1 2">DSM 15594</strain>
    </source>
</reference>